<dbReference type="OrthoDB" id="776947at2759"/>
<keyword evidence="11" id="KW-1185">Reference proteome</keyword>
<organism evidence="10 11">
    <name type="scientific">Tripterygium wilfordii</name>
    <name type="common">Thunder God vine</name>
    <dbReference type="NCBI Taxonomy" id="458696"/>
    <lineage>
        <taxon>Eukaryota</taxon>
        <taxon>Viridiplantae</taxon>
        <taxon>Streptophyta</taxon>
        <taxon>Embryophyta</taxon>
        <taxon>Tracheophyta</taxon>
        <taxon>Spermatophyta</taxon>
        <taxon>Magnoliopsida</taxon>
        <taxon>eudicotyledons</taxon>
        <taxon>Gunneridae</taxon>
        <taxon>Pentapetalae</taxon>
        <taxon>rosids</taxon>
        <taxon>fabids</taxon>
        <taxon>Celastrales</taxon>
        <taxon>Celastraceae</taxon>
        <taxon>Tripterygium</taxon>
    </lineage>
</organism>
<keyword evidence="5" id="KW-0278">Fertilization</keyword>
<comment type="similarity">
    <text evidence="8">Belongs to the plant egg cell-secreted peptide family.</text>
</comment>
<keyword evidence="3" id="KW-0964">Secreted</keyword>
<sequence>MARPLLSSSSTLAARLKVDDDDESLNCWESLGELQACTGEILLFFLNGETYLGHGCCEAIHMIGHQCWPDLIDILGFTSEEGGDVLEGYCDASDHDNNTVTPSNAEAALITPTLVP</sequence>
<dbReference type="EMBL" id="JAAARO010000015">
    <property type="protein sequence ID" value="KAF5735342.1"/>
    <property type="molecule type" value="Genomic_DNA"/>
</dbReference>
<evidence type="ECO:0000256" key="1">
    <source>
        <dbReference type="ARBA" id="ARBA00004541"/>
    </source>
</evidence>
<evidence type="ECO:0000256" key="6">
    <source>
        <dbReference type="ARBA" id="ARBA00023329"/>
    </source>
</evidence>
<dbReference type="GO" id="GO:0031410">
    <property type="term" value="C:cytoplasmic vesicle"/>
    <property type="evidence" value="ECO:0007669"/>
    <property type="project" value="UniProtKB-SubCell"/>
</dbReference>
<dbReference type="GO" id="GO:0009567">
    <property type="term" value="P:double fertilization forming a zygote and endosperm"/>
    <property type="evidence" value="ECO:0007669"/>
    <property type="project" value="InterPro"/>
</dbReference>
<dbReference type="InParanoid" id="A0A7J7CMM8"/>
<keyword evidence="6" id="KW-0968">Cytoplasmic vesicle</keyword>
<dbReference type="AlphaFoldDB" id="A0A7J7CMM8"/>
<reference evidence="10 11" key="1">
    <citation type="journal article" date="2020" name="Nat. Commun.">
        <title>Genome of Tripterygium wilfordii and identification of cytochrome P450 involved in triptolide biosynthesis.</title>
        <authorList>
            <person name="Tu L."/>
            <person name="Su P."/>
            <person name="Zhang Z."/>
            <person name="Gao L."/>
            <person name="Wang J."/>
            <person name="Hu T."/>
            <person name="Zhou J."/>
            <person name="Zhang Y."/>
            <person name="Zhao Y."/>
            <person name="Liu Y."/>
            <person name="Song Y."/>
            <person name="Tong Y."/>
            <person name="Lu Y."/>
            <person name="Yang J."/>
            <person name="Xu C."/>
            <person name="Jia M."/>
            <person name="Peters R.J."/>
            <person name="Huang L."/>
            <person name="Gao W."/>
        </authorList>
    </citation>
    <scope>NUCLEOTIDE SEQUENCE [LARGE SCALE GENOMIC DNA]</scope>
    <source>
        <strain evidence="11">cv. XIE 37</strain>
        <tissue evidence="10">Leaf</tissue>
    </source>
</reference>
<evidence type="ECO:0000313" key="10">
    <source>
        <dbReference type="EMBL" id="KAF5735342.1"/>
    </source>
</evidence>
<dbReference type="InterPro" id="IPR044711">
    <property type="entry name" value="EC11-15"/>
</dbReference>
<dbReference type="GO" id="GO:2000008">
    <property type="term" value="P:regulation of protein localization to cell surface"/>
    <property type="evidence" value="ECO:0007669"/>
    <property type="project" value="UniProtKB-ARBA"/>
</dbReference>
<comment type="caution">
    <text evidence="10">The sequence shown here is derived from an EMBL/GenBank/DDBJ whole genome shotgun (WGS) entry which is preliminary data.</text>
</comment>
<dbReference type="PANTHER" id="PTHR35293">
    <property type="entry name" value="EGG CELL-SECRETED PROTEIN 1.5"/>
    <property type="match status" value="1"/>
</dbReference>
<dbReference type="GO" id="GO:0005576">
    <property type="term" value="C:extracellular region"/>
    <property type="evidence" value="ECO:0007669"/>
    <property type="project" value="UniProtKB-SubCell"/>
</dbReference>
<evidence type="ECO:0000256" key="4">
    <source>
        <dbReference type="ARBA" id="ARBA00022729"/>
    </source>
</evidence>
<gene>
    <name evidence="10" type="ORF">HS088_TW15G00844</name>
</gene>
<evidence type="ECO:0000256" key="5">
    <source>
        <dbReference type="ARBA" id="ARBA00023279"/>
    </source>
</evidence>
<keyword evidence="4" id="KW-0732">Signal</keyword>
<feature type="domain" description="Prolamin-like" evidence="9">
    <location>
        <begin position="26"/>
        <end position="91"/>
    </location>
</feature>
<dbReference type="InterPro" id="IPR008502">
    <property type="entry name" value="Prolamin-like"/>
</dbReference>
<name>A0A7J7CMM8_TRIWF</name>
<dbReference type="Pfam" id="PF05617">
    <property type="entry name" value="Prolamin_like"/>
    <property type="match status" value="1"/>
</dbReference>
<comment type="subcellular location">
    <subcellularLocation>
        <location evidence="1">Cytoplasmic vesicle</location>
    </subcellularLocation>
    <subcellularLocation>
        <location evidence="2">Secreted</location>
    </subcellularLocation>
</comment>
<evidence type="ECO:0000256" key="3">
    <source>
        <dbReference type="ARBA" id="ARBA00022525"/>
    </source>
</evidence>
<evidence type="ECO:0000259" key="9">
    <source>
        <dbReference type="Pfam" id="PF05617"/>
    </source>
</evidence>
<dbReference type="GO" id="GO:0080155">
    <property type="term" value="P:regulation of double fertilization forming a zygote and endosperm"/>
    <property type="evidence" value="ECO:0007669"/>
    <property type="project" value="UniProtKB-ARBA"/>
</dbReference>
<evidence type="ECO:0000256" key="7">
    <source>
        <dbReference type="ARBA" id="ARBA00034457"/>
    </source>
</evidence>
<evidence type="ECO:0000256" key="2">
    <source>
        <dbReference type="ARBA" id="ARBA00004613"/>
    </source>
</evidence>
<comment type="function">
    <text evidence="7">Involved in the regulation of gamete interactions during the double fertilization and to prevent multiple-pollen tube attraction; mediates the redistribution of the gamete fusogen HAP2/GCS1 to the cell surface after secretion upon sperm arrival.</text>
</comment>
<proteinExistence type="inferred from homology"/>
<evidence type="ECO:0000313" key="11">
    <source>
        <dbReference type="Proteomes" id="UP000593562"/>
    </source>
</evidence>
<accession>A0A7J7CMM8</accession>
<protein>
    <recommendedName>
        <fullName evidence="9">Prolamin-like domain-containing protein</fullName>
    </recommendedName>
</protein>
<evidence type="ECO:0000256" key="8">
    <source>
        <dbReference type="ARBA" id="ARBA00034484"/>
    </source>
</evidence>
<dbReference type="PANTHER" id="PTHR35293:SF1">
    <property type="entry name" value="EGG CELL-SECRETED PROTEIN 1.5"/>
    <property type="match status" value="1"/>
</dbReference>
<dbReference type="Proteomes" id="UP000593562">
    <property type="component" value="Unassembled WGS sequence"/>
</dbReference>